<dbReference type="EMBL" id="LN679102">
    <property type="protein sequence ID" value="CEL58354.1"/>
    <property type="molecule type" value="Genomic_DNA"/>
</dbReference>
<organism evidence="1 2">
    <name type="scientific">Thanatephorus cucumeris (strain AG1-IB / isolate 7/3/14)</name>
    <name type="common">Lettuce bottom rot fungus</name>
    <name type="synonym">Rhizoctonia solani</name>
    <dbReference type="NCBI Taxonomy" id="1108050"/>
    <lineage>
        <taxon>Eukaryota</taxon>
        <taxon>Fungi</taxon>
        <taxon>Dikarya</taxon>
        <taxon>Basidiomycota</taxon>
        <taxon>Agaricomycotina</taxon>
        <taxon>Agaricomycetes</taxon>
        <taxon>Cantharellales</taxon>
        <taxon>Ceratobasidiaceae</taxon>
        <taxon>Rhizoctonia</taxon>
        <taxon>Rhizoctonia solani AG-1</taxon>
    </lineage>
</organism>
<proteinExistence type="predicted"/>
<name>A0A0B7FN42_THACB</name>
<reference evidence="1 2" key="1">
    <citation type="submission" date="2014-11" db="EMBL/GenBank/DDBJ databases">
        <authorList>
            <person name="Wibberg Daniel"/>
        </authorList>
    </citation>
    <scope>NUCLEOTIDE SEQUENCE [LARGE SCALE GENOMIC DNA]</scope>
    <source>
        <strain evidence="1">Rhizoctonia solani AG1-IB 7/3/14</strain>
    </source>
</reference>
<dbReference type="AlphaFoldDB" id="A0A0B7FN42"/>
<dbReference type="OrthoDB" id="3173853at2759"/>
<evidence type="ECO:0000313" key="2">
    <source>
        <dbReference type="Proteomes" id="UP000059188"/>
    </source>
</evidence>
<accession>A0A0B7FN42</accession>
<evidence type="ECO:0000313" key="1">
    <source>
        <dbReference type="EMBL" id="CEL58354.1"/>
    </source>
</evidence>
<gene>
    <name evidence="1" type="ORF">RSOLAG1IB_03100</name>
</gene>
<dbReference type="Proteomes" id="UP000059188">
    <property type="component" value="Unassembled WGS sequence"/>
</dbReference>
<sequence>MTTPVLHPVTPTESVLRAFSRGYDARGTASYLDQIHCWAQRVRVPAVRWNIEKTGDQYYAIPEFPDVNGREYSHCRGQGPTQDIARQTATQHLQYLISNAHTEQVRWRFGQMVSRAGPVHFATPVVYDPPSFLVRDEVIGQGSTHQAAREDSARKLLELGYCRI</sequence>
<keyword evidence="2" id="KW-1185">Reference proteome</keyword>
<protein>
    <submittedName>
        <fullName evidence="1">Uncharacterized protein</fullName>
    </submittedName>
</protein>